<keyword evidence="5" id="KW-1185">Reference proteome</keyword>
<dbReference type="EMBL" id="CAJNOK010068175">
    <property type="protein sequence ID" value="CAF1656351.1"/>
    <property type="molecule type" value="Genomic_DNA"/>
</dbReference>
<organism evidence="1 5">
    <name type="scientific">Didymodactylos carnosus</name>
    <dbReference type="NCBI Taxonomy" id="1234261"/>
    <lineage>
        <taxon>Eukaryota</taxon>
        <taxon>Metazoa</taxon>
        <taxon>Spiralia</taxon>
        <taxon>Gnathifera</taxon>
        <taxon>Rotifera</taxon>
        <taxon>Eurotatoria</taxon>
        <taxon>Bdelloidea</taxon>
        <taxon>Philodinida</taxon>
        <taxon>Philodinidae</taxon>
        <taxon>Didymodactylos</taxon>
    </lineage>
</organism>
<evidence type="ECO:0000313" key="3">
    <source>
        <dbReference type="EMBL" id="CAF4011726.1"/>
    </source>
</evidence>
<dbReference type="EMBL" id="CAJOBA010097635">
    <property type="protein sequence ID" value="CAF4509019.1"/>
    <property type="molecule type" value="Genomic_DNA"/>
</dbReference>
<evidence type="ECO:0000313" key="1">
    <source>
        <dbReference type="EMBL" id="CAF1245779.1"/>
    </source>
</evidence>
<dbReference type="Proteomes" id="UP000682733">
    <property type="component" value="Unassembled WGS sequence"/>
</dbReference>
<dbReference type="Proteomes" id="UP000663829">
    <property type="component" value="Unassembled WGS sequence"/>
</dbReference>
<dbReference type="EMBL" id="CAJOBC010012343">
    <property type="protein sequence ID" value="CAF4011726.1"/>
    <property type="molecule type" value="Genomic_DNA"/>
</dbReference>
<dbReference type="Proteomes" id="UP000677228">
    <property type="component" value="Unassembled WGS sequence"/>
</dbReference>
<dbReference type="Proteomes" id="UP000681722">
    <property type="component" value="Unassembled WGS sequence"/>
</dbReference>
<sequence>MLSSSRPTVNDNHLKLSSINLIQHQRGAESLLKPINEEEISRLMREYLKNDSMQKKIIEIVKNNDDDVGKSQKRL</sequence>
<protein>
    <submittedName>
        <fullName evidence="1">Uncharacterized protein</fullName>
    </submittedName>
</protein>
<name>A0A814ZPN1_9BILA</name>
<evidence type="ECO:0000313" key="4">
    <source>
        <dbReference type="EMBL" id="CAF4509019.1"/>
    </source>
</evidence>
<evidence type="ECO:0000313" key="5">
    <source>
        <dbReference type="Proteomes" id="UP000663829"/>
    </source>
</evidence>
<accession>A0A814ZPN1</accession>
<evidence type="ECO:0000313" key="2">
    <source>
        <dbReference type="EMBL" id="CAF1656351.1"/>
    </source>
</evidence>
<dbReference type="AlphaFoldDB" id="A0A814ZPN1"/>
<proteinExistence type="predicted"/>
<comment type="caution">
    <text evidence="1">The sequence shown here is derived from an EMBL/GenBank/DDBJ whole genome shotgun (WGS) entry which is preliminary data.</text>
</comment>
<reference evidence="1" key="1">
    <citation type="submission" date="2021-02" db="EMBL/GenBank/DDBJ databases">
        <authorList>
            <person name="Nowell W R."/>
        </authorList>
    </citation>
    <scope>NUCLEOTIDE SEQUENCE</scope>
</reference>
<gene>
    <name evidence="1" type="ORF">GPM918_LOCUS25883</name>
    <name evidence="2" type="ORF">OVA965_LOCUS45088</name>
    <name evidence="3" type="ORF">SRO942_LOCUS25946</name>
    <name evidence="4" type="ORF">TMI583_LOCUS48277</name>
</gene>
<dbReference type="EMBL" id="CAJNOQ010010208">
    <property type="protein sequence ID" value="CAF1245779.1"/>
    <property type="molecule type" value="Genomic_DNA"/>
</dbReference>